<keyword evidence="1" id="KW-0378">Hydrolase</keyword>
<evidence type="ECO:0000313" key="1">
    <source>
        <dbReference type="EMBL" id="WAJ29095.1"/>
    </source>
</evidence>
<dbReference type="Proteomes" id="UP001163223">
    <property type="component" value="Chromosome"/>
</dbReference>
<accession>A0ACD4NQ95</accession>
<name>A0ACD4NQ95_9HYPH</name>
<gene>
    <name evidence="1" type="ORF">OXU80_02295</name>
</gene>
<dbReference type="EMBL" id="CP113520">
    <property type="protein sequence ID" value="WAJ29095.1"/>
    <property type="molecule type" value="Genomic_DNA"/>
</dbReference>
<organism evidence="1 2">
    <name type="scientific">Antarcticirhabdus aurantiaca</name>
    <dbReference type="NCBI Taxonomy" id="2606717"/>
    <lineage>
        <taxon>Bacteria</taxon>
        <taxon>Pseudomonadati</taxon>
        <taxon>Pseudomonadota</taxon>
        <taxon>Alphaproteobacteria</taxon>
        <taxon>Hyphomicrobiales</taxon>
        <taxon>Aurantimonadaceae</taxon>
        <taxon>Antarcticirhabdus</taxon>
    </lineage>
</organism>
<keyword evidence="2" id="KW-1185">Reference proteome</keyword>
<evidence type="ECO:0000313" key="2">
    <source>
        <dbReference type="Proteomes" id="UP001163223"/>
    </source>
</evidence>
<protein>
    <submittedName>
        <fullName evidence="1">Alpha/beta hydrolase</fullName>
    </submittedName>
</protein>
<reference evidence="1" key="1">
    <citation type="submission" date="2022-11" db="EMBL/GenBank/DDBJ databases">
        <title>beta-Carotene-producing bacterium, Jeongeuplla avenae sp. nov., alleviates the salt stress of Arabidopsis seedlings.</title>
        <authorList>
            <person name="Jiang L."/>
            <person name="Lee J."/>
        </authorList>
    </citation>
    <scope>NUCLEOTIDE SEQUENCE</scope>
    <source>
        <strain evidence="1">DY_R2A_6</strain>
    </source>
</reference>
<proteinExistence type="predicted"/>
<sequence length="292" mass="30626">MNGFDDIWTGGAPVADWDAAYDNSGSISGAEAFVPRWQSEAAAFRDSLSAKGRARLRVPYGAAPRRHYDLFLPDGPPRGLFVFVHGGYWKSQDINNWSHFAGGMLARGFAAALPEYTLCPNIGIAGIVAEVGACLDALALAVPEGDIVLAGHSAGGHLVSRMLCRNAPILPGTAARIARVLSISGVHDLRPLLATAMNETLRLDAISAAAESPALLLPRPGVSITCLVGGAELPEFRRQNALLANAWAGLGARTVALEAPGRHHFDVVDELLDPASPLVAHLADGSSQEGMS</sequence>